<dbReference type="OrthoDB" id="5511323at2"/>
<reference evidence="4" key="2">
    <citation type="submission" date="2011-03" db="EMBL/GenBank/DDBJ databases">
        <title>The complete genome of Hippea maritima DSM 10411.</title>
        <authorList>
            <consortium name="US DOE Joint Genome Institute (JGI-PGF)"/>
            <person name="Lucas S."/>
            <person name="Copeland A."/>
            <person name="Lapidus A."/>
            <person name="Bruce D."/>
            <person name="Goodwin L."/>
            <person name="Pitluck S."/>
            <person name="Peters L."/>
            <person name="Kyrpides N."/>
            <person name="Mavromatis K."/>
            <person name="Pagani I."/>
            <person name="Ivanova N."/>
            <person name="Mikhailova N."/>
            <person name="Lu M."/>
            <person name="Detter J.C."/>
            <person name="Tapia R."/>
            <person name="Han C."/>
            <person name="Land M."/>
            <person name="Hauser L."/>
            <person name="Markowitz V."/>
            <person name="Cheng J.-F."/>
            <person name="Hugenholtz P."/>
            <person name="Woyke T."/>
            <person name="Wu D."/>
            <person name="Spring S."/>
            <person name="Schroeder M."/>
            <person name="Brambilla E."/>
            <person name="Klenk H.-P."/>
            <person name="Eisen J.A."/>
        </authorList>
    </citation>
    <scope>NUCLEOTIDE SEQUENCE [LARGE SCALE GENOMIC DNA]</scope>
    <source>
        <strain evidence="4">ATCC 700847 / DSM 10411 / MH2</strain>
    </source>
</reference>
<dbReference type="eggNOG" id="ENOG5030Z06">
    <property type="taxonomic scope" value="Bacteria"/>
</dbReference>
<dbReference type="KEGG" id="hmr:Hipma_1179"/>
<feature type="chain" id="PRO_5003286194" description="Outer membrane lipoprotein carrier protein LolA" evidence="2">
    <location>
        <begin position="23"/>
        <end position="177"/>
    </location>
</feature>
<evidence type="ECO:0000256" key="2">
    <source>
        <dbReference type="SAM" id="SignalP"/>
    </source>
</evidence>
<evidence type="ECO:0008006" key="5">
    <source>
        <dbReference type="Google" id="ProtNLM"/>
    </source>
</evidence>
<dbReference type="RefSeq" id="WP_013682178.1">
    <property type="nucleotide sequence ID" value="NC_015318.1"/>
</dbReference>
<dbReference type="Pfam" id="PF03548">
    <property type="entry name" value="LolA"/>
    <property type="match status" value="1"/>
</dbReference>
<dbReference type="Gene3D" id="2.50.20.10">
    <property type="entry name" value="Lipoprotein localisation LolA/LolB/LppX"/>
    <property type="match status" value="1"/>
</dbReference>
<evidence type="ECO:0000313" key="4">
    <source>
        <dbReference type="Proteomes" id="UP000008139"/>
    </source>
</evidence>
<dbReference type="EMBL" id="CP002606">
    <property type="protein sequence ID" value="AEA34141.1"/>
    <property type="molecule type" value="Genomic_DNA"/>
</dbReference>
<evidence type="ECO:0000313" key="3">
    <source>
        <dbReference type="EMBL" id="AEA34141.1"/>
    </source>
</evidence>
<protein>
    <recommendedName>
        <fullName evidence="5">Outer membrane lipoprotein carrier protein LolA</fullName>
    </recommendedName>
</protein>
<dbReference type="InterPro" id="IPR004564">
    <property type="entry name" value="OM_lipoprot_carrier_LolA-like"/>
</dbReference>
<gene>
    <name evidence="3" type="ordered locus">Hipma_1179</name>
</gene>
<proteinExistence type="predicted"/>
<name>F2LWV7_HIPMA</name>
<dbReference type="HOGENOM" id="CLU_1666549_0_0_7"/>
<dbReference type="SUPFAM" id="SSF89392">
    <property type="entry name" value="Prokaryotic lipoproteins and lipoprotein localization factors"/>
    <property type="match status" value="1"/>
</dbReference>
<dbReference type="Proteomes" id="UP000008139">
    <property type="component" value="Chromosome"/>
</dbReference>
<dbReference type="AlphaFoldDB" id="F2LWV7"/>
<dbReference type="InterPro" id="IPR029046">
    <property type="entry name" value="LolA/LolB/LppX"/>
</dbReference>
<evidence type="ECO:0000256" key="1">
    <source>
        <dbReference type="ARBA" id="ARBA00022729"/>
    </source>
</evidence>
<keyword evidence="1 2" id="KW-0732">Signal</keyword>
<keyword evidence="4" id="KW-1185">Reference proteome</keyword>
<sequence>MKVLRALAVLLVLPILSSICFADGLKQIFDVYKHKSIHLCFSQKSINGMSGQTIEKSGTLKIVANKKLIFSYKNEKLVIDDFKAVDYKDNETQVYKLTGFDKVLFLMFVGKKDLDELFKIKDVDNNTYRLFPKYQSSIDCVSVKLDNDTVKELQISDIYANKTIYTFNASNSCRAPK</sequence>
<reference evidence="3 4" key="1">
    <citation type="journal article" date="2011" name="Stand. Genomic Sci.">
        <title>Complete genome sequence of the thermophilic sulfur-reducer Hippea maritima type strain (MH(2)).</title>
        <authorList>
            <person name="Huntemann M."/>
            <person name="Lu M."/>
            <person name="Nolan M."/>
            <person name="Lapidus A."/>
            <person name="Lucas S."/>
            <person name="Hammon N."/>
            <person name="Deshpande S."/>
            <person name="Cheng J.F."/>
            <person name="Tapia R."/>
            <person name="Han C."/>
            <person name="Goodwin L."/>
            <person name="Pitluck S."/>
            <person name="Liolios K."/>
            <person name="Pagani I."/>
            <person name="Ivanova N."/>
            <person name="Ovchinikova G."/>
            <person name="Pati A."/>
            <person name="Chen A."/>
            <person name="Palaniappan K."/>
            <person name="Land M."/>
            <person name="Hauser L."/>
            <person name="Jeffries C.D."/>
            <person name="Detter J.C."/>
            <person name="Brambilla E.M."/>
            <person name="Rohde M."/>
            <person name="Spring S."/>
            <person name="Goker M."/>
            <person name="Woyke T."/>
            <person name="Bristow J."/>
            <person name="Eisen J.A."/>
            <person name="Markowitz V."/>
            <person name="Hugenholtz P."/>
            <person name="Kyrpides N.C."/>
            <person name="Klenk H.P."/>
            <person name="Mavromatis K."/>
        </authorList>
    </citation>
    <scope>NUCLEOTIDE SEQUENCE [LARGE SCALE GENOMIC DNA]</scope>
    <source>
        <strain evidence="4">ATCC 700847 / DSM 10411 / MH2</strain>
    </source>
</reference>
<dbReference type="STRING" id="760142.Hipma_1179"/>
<accession>F2LWV7</accession>
<dbReference type="InParanoid" id="F2LWV7"/>
<feature type="signal peptide" evidence="2">
    <location>
        <begin position="1"/>
        <end position="22"/>
    </location>
</feature>
<organism evidence="3 4">
    <name type="scientific">Hippea maritima (strain ATCC 700847 / DSM 10411 / MH2)</name>
    <dbReference type="NCBI Taxonomy" id="760142"/>
    <lineage>
        <taxon>Bacteria</taxon>
        <taxon>Pseudomonadati</taxon>
        <taxon>Campylobacterota</taxon>
        <taxon>Desulfurellia</taxon>
        <taxon>Desulfurellales</taxon>
        <taxon>Hippeaceae</taxon>
        <taxon>Hippea</taxon>
    </lineage>
</organism>